<dbReference type="EMBL" id="JAMWBK010000006">
    <property type="protein sequence ID" value="KAJ8904364.1"/>
    <property type="molecule type" value="Genomic_DNA"/>
</dbReference>
<protein>
    <recommendedName>
        <fullName evidence="6">Glycosyltransferase subfamily 4-like N-terminal domain-containing protein</fullName>
    </recommendedName>
</protein>
<reference evidence="4 5" key="1">
    <citation type="journal article" date="2023" name="Nat. Commun.">
        <title>Origin of minicircular mitochondrial genomes in red algae.</title>
        <authorList>
            <person name="Lee Y."/>
            <person name="Cho C.H."/>
            <person name="Lee Y.M."/>
            <person name="Park S.I."/>
            <person name="Yang J.H."/>
            <person name="West J.A."/>
            <person name="Bhattacharya D."/>
            <person name="Yoon H.S."/>
        </authorList>
    </citation>
    <scope>NUCLEOTIDE SEQUENCE [LARGE SCALE GENOMIC DNA]</scope>
    <source>
        <strain evidence="4 5">CCMP1338</strain>
        <tissue evidence="4">Whole cell</tissue>
    </source>
</reference>
<feature type="domain" description="Glycosyl transferase family 1" evidence="2">
    <location>
        <begin position="257"/>
        <end position="408"/>
    </location>
</feature>
<dbReference type="GO" id="GO:0016757">
    <property type="term" value="F:glycosyltransferase activity"/>
    <property type="evidence" value="ECO:0007669"/>
    <property type="project" value="UniProtKB-KW"/>
</dbReference>
<keyword evidence="1" id="KW-0328">Glycosyltransferase</keyword>
<dbReference type="Pfam" id="PF00534">
    <property type="entry name" value="Glycos_transf_1"/>
    <property type="match status" value="1"/>
</dbReference>
<dbReference type="InterPro" id="IPR050194">
    <property type="entry name" value="Glycosyltransferase_grp1"/>
</dbReference>
<proteinExistence type="predicted"/>
<name>A0AAV8UPH9_9RHOD</name>
<comment type="caution">
    <text evidence="4">The sequence shown here is derived from an EMBL/GenBank/DDBJ whole genome shotgun (WGS) entry which is preliminary data.</text>
</comment>
<dbReference type="Pfam" id="PF13439">
    <property type="entry name" value="Glyco_transf_4"/>
    <property type="match status" value="1"/>
</dbReference>
<evidence type="ECO:0000259" key="2">
    <source>
        <dbReference type="Pfam" id="PF00534"/>
    </source>
</evidence>
<evidence type="ECO:0008006" key="6">
    <source>
        <dbReference type="Google" id="ProtNLM"/>
    </source>
</evidence>
<gene>
    <name evidence="4" type="ORF">NDN08_000883</name>
</gene>
<evidence type="ECO:0000259" key="3">
    <source>
        <dbReference type="Pfam" id="PF13439"/>
    </source>
</evidence>
<evidence type="ECO:0000256" key="1">
    <source>
        <dbReference type="ARBA" id="ARBA00022676"/>
    </source>
</evidence>
<dbReference type="SUPFAM" id="SSF53756">
    <property type="entry name" value="UDP-Glycosyltransferase/glycogen phosphorylase"/>
    <property type="match status" value="1"/>
</dbReference>
<dbReference type="PANTHER" id="PTHR45947">
    <property type="entry name" value="SULFOQUINOVOSYL TRANSFERASE SQD2"/>
    <property type="match status" value="1"/>
</dbReference>
<keyword evidence="1" id="KW-0808">Transferase</keyword>
<feature type="domain" description="Glycosyltransferase subfamily 4-like N-terminal" evidence="3">
    <location>
        <begin position="74"/>
        <end position="238"/>
    </location>
</feature>
<keyword evidence="5" id="KW-1185">Reference proteome</keyword>
<dbReference type="AlphaFoldDB" id="A0AAV8UPH9"/>
<dbReference type="InterPro" id="IPR028098">
    <property type="entry name" value="Glyco_trans_4-like_N"/>
</dbReference>
<evidence type="ECO:0000313" key="4">
    <source>
        <dbReference type="EMBL" id="KAJ8904364.1"/>
    </source>
</evidence>
<dbReference type="Gene3D" id="3.40.50.2000">
    <property type="entry name" value="Glycogen Phosphorylase B"/>
    <property type="match status" value="2"/>
</dbReference>
<accession>A0AAV8UPH9</accession>
<evidence type="ECO:0000313" key="5">
    <source>
        <dbReference type="Proteomes" id="UP001157974"/>
    </source>
</evidence>
<organism evidence="4 5">
    <name type="scientific">Rhodosorus marinus</name>
    <dbReference type="NCBI Taxonomy" id="101924"/>
    <lineage>
        <taxon>Eukaryota</taxon>
        <taxon>Rhodophyta</taxon>
        <taxon>Stylonematophyceae</taxon>
        <taxon>Stylonematales</taxon>
        <taxon>Stylonemataceae</taxon>
        <taxon>Rhodosorus</taxon>
    </lineage>
</organism>
<sequence>MVGFVLSSTPVVRRSRAGRFCKQSRVRVGTSASAGQAKIAMDSVEDDEQIVVAQGARKRIAIVVEPTPFTHVSGYSNRFKTHIEHLTKAGDDVLIICPDNSENAPSEYMGAKVQNVPGFKFPLYDKIQVSLGLWGVYSPLRDFKPDIIHLSTPGLMTFAILVYARLLRKPLIFSYHTHLPHYAMTYGMWYSVGLAWWLIKVCHNRADATLATSPQLCNELRQHGVQRVGLWPKGVNTNVFNPKFKSEAMRSRLSGGNPQDNLLIYVGRLGAEKNLQALKAVMAKLPSNTRLAFVGDGPYRTTLEELFAGTKTYFAGLLQGEELSKAFASADVFVMPSESETLGFVVMESMASGVPVVGARAGGIPDLIQHERTGYLFEPGSTDQVVDYVRKILYDAKLRETMSKKARSESEKWSWKASTSVTRNFHYGRAISSFKFRALWGLGLPRSLSWFRWIRRRMVMLFVLLTQRVKKAAMQY</sequence>
<dbReference type="Proteomes" id="UP001157974">
    <property type="component" value="Unassembled WGS sequence"/>
</dbReference>
<dbReference type="PANTHER" id="PTHR45947:SF3">
    <property type="entry name" value="SULFOQUINOVOSYL TRANSFERASE SQD2"/>
    <property type="match status" value="1"/>
</dbReference>
<dbReference type="InterPro" id="IPR001296">
    <property type="entry name" value="Glyco_trans_1"/>
</dbReference>
<dbReference type="CDD" id="cd03814">
    <property type="entry name" value="GT4-like"/>
    <property type="match status" value="1"/>
</dbReference>